<dbReference type="EMBL" id="WITC01000058">
    <property type="protein sequence ID" value="MQX16161.1"/>
    <property type="molecule type" value="Genomic_DNA"/>
</dbReference>
<organism evidence="1 2">
    <name type="scientific">Sinorhizobium terangae</name>
    <dbReference type="NCBI Taxonomy" id="110322"/>
    <lineage>
        <taxon>Bacteria</taxon>
        <taxon>Pseudomonadati</taxon>
        <taxon>Pseudomonadota</taxon>
        <taxon>Alphaproteobacteria</taxon>
        <taxon>Hyphomicrobiales</taxon>
        <taxon>Rhizobiaceae</taxon>
        <taxon>Sinorhizobium/Ensifer group</taxon>
        <taxon>Sinorhizobium</taxon>
    </lineage>
</organism>
<reference evidence="1 2" key="1">
    <citation type="journal article" date="2013" name="Genome Biol.">
        <title>Comparative genomics of the core and accessory genomes of 48 Sinorhizobium strains comprising five genospecies.</title>
        <authorList>
            <person name="Sugawara M."/>
            <person name="Epstein B."/>
            <person name="Badgley B.D."/>
            <person name="Unno T."/>
            <person name="Xu L."/>
            <person name="Reese J."/>
            <person name="Gyaneshwar P."/>
            <person name="Denny R."/>
            <person name="Mudge J."/>
            <person name="Bharti A.K."/>
            <person name="Farmer A.D."/>
            <person name="May G.D."/>
            <person name="Woodward J.E."/>
            <person name="Medigue C."/>
            <person name="Vallenet D."/>
            <person name="Lajus A."/>
            <person name="Rouy Z."/>
            <person name="Martinez-Vaz B."/>
            <person name="Tiffin P."/>
            <person name="Young N.D."/>
            <person name="Sadowsky M.J."/>
        </authorList>
    </citation>
    <scope>NUCLEOTIDE SEQUENCE [LARGE SCALE GENOMIC DNA]</scope>
    <source>
        <strain evidence="1 2">USDA4894</strain>
    </source>
</reference>
<accession>A0A6N7LE79</accession>
<dbReference type="InterPro" id="IPR027266">
    <property type="entry name" value="TrmE/GcvT-like"/>
</dbReference>
<dbReference type="OrthoDB" id="8098081at2"/>
<dbReference type="Gene3D" id="3.30.1360.120">
    <property type="entry name" value="Probable tRNA modification gtpase trme, domain 1"/>
    <property type="match status" value="1"/>
</dbReference>
<dbReference type="AlphaFoldDB" id="A0A6N7LE79"/>
<dbReference type="Pfam" id="PF04268">
    <property type="entry name" value="SoxG"/>
    <property type="match status" value="1"/>
</dbReference>
<proteinExistence type="predicted"/>
<dbReference type="InterPro" id="IPR007375">
    <property type="entry name" value="SoxG"/>
</dbReference>
<dbReference type="SUPFAM" id="SSF103025">
    <property type="entry name" value="Folate-binding domain"/>
    <property type="match status" value="1"/>
</dbReference>
<dbReference type="Proteomes" id="UP000439983">
    <property type="component" value="Unassembled WGS sequence"/>
</dbReference>
<sequence>MIRDYYNRNALDEKLRGTPQSPGANHLAIGHRQAVALVLAIAGEEDAVEKLLSSATEFAVRFSAPGEWLVVSENDTPEALQRRLDALCSGRAHIVDQSDARVLLRLSGPSVRRILAKGIGLDLHPAAFETGTSANALCGHIAVNLARTGQDAFELIAPRSYAESLFDDLMTMGREHDLTAAFAG</sequence>
<name>A0A6N7LE79_SINTE</name>
<comment type="caution">
    <text evidence="1">The sequence shown here is derived from an EMBL/GenBank/DDBJ whole genome shotgun (WGS) entry which is preliminary data.</text>
</comment>
<protein>
    <submittedName>
        <fullName evidence="1">Sarcosine oxidase subunit gamma</fullName>
    </submittedName>
</protein>
<evidence type="ECO:0000313" key="1">
    <source>
        <dbReference type="EMBL" id="MQX16161.1"/>
    </source>
</evidence>
<evidence type="ECO:0000313" key="2">
    <source>
        <dbReference type="Proteomes" id="UP000439983"/>
    </source>
</evidence>
<keyword evidence="2" id="KW-1185">Reference proteome</keyword>
<gene>
    <name evidence="1" type="ORF">GHK62_15720</name>
</gene>
<dbReference type="Gene3D" id="3.30.70.1520">
    <property type="entry name" value="Heterotetrameric sarcosine oxidase"/>
    <property type="match status" value="1"/>
</dbReference>
<dbReference type="RefSeq" id="WP_153440099.1">
    <property type="nucleotide sequence ID" value="NZ_CP121659.1"/>
</dbReference>